<feature type="compositionally biased region" description="Basic and acidic residues" evidence="1">
    <location>
        <begin position="316"/>
        <end position="326"/>
    </location>
</feature>
<feature type="region of interest" description="Disordered" evidence="1">
    <location>
        <begin position="265"/>
        <end position="334"/>
    </location>
</feature>
<organism evidence="3 4">
    <name type="scientific">Corynebacterium gallinarum</name>
    <dbReference type="NCBI Taxonomy" id="2762214"/>
    <lineage>
        <taxon>Bacteria</taxon>
        <taxon>Bacillati</taxon>
        <taxon>Actinomycetota</taxon>
        <taxon>Actinomycetes</taxon>
        <taxon>Mycobacteriales</taxon>
        <taxon>Corynebacteriaceae</taxon>
        <taxon>Corynebacterium</taxon>
    </lineage>
</organism>
<comment type="caution">
    <text evidence="3">The sequence shown here is derived from an EMBL/GenBank/DDBJ whole genome shotgun (WGS) entry which is preliminary data.</text>
</comment>
<evidence type="ECO:0000256" key="1">
    <source>
        <dbReference type="SAM" id="MobiDB-lite"/>
    </source>
</evidence>
<dbReference type="EMBL" id="JACSPR010000007">
    <property type="protein sequence ID" value="MBD8030787.1"/>
    <property type="molecule type" value="Genomic_DNA"/>
</dbReference>
<keyword evidence="4" id="KW-1185">Reference proteome</keyword>
<feature type="compositionally biased region" description="Polar residues" evidence="1">
    <location>
        <begin position="235"/>
        <end position="244"/>
    </location>
</feature>
<protein>
    <submittedName>
        <fullName evidence="3">DUF3071 domain-containing protein</fullName>
    </submittedName>
</protein>
<sequence length="353" mass="38346">MREIFLVSGDSTESSLVFKTSHEDGAEEFFIAVTDELRDIVAGHPAPAPVADTDANGVYVPGGAVHLSPVSADTDPVTPEDPETPDAAATDPAEVPPAPTARSPREEREIDPRISAPLIMSPREIQSRIRAGATVANVAEENGVTEARIEPYAHPVLLERARIAELAKQSHPVRENGPAKLTLWEILATAFAARGHDLTSAVWDAYRDTSNQWIVRVDWKAGLSDNHAEWSLNLHNTSSPTSDPRTPVAADLIDPDFIQPVRTLTSVRGGHYPGDDGSDYKDAGEDDRRTDEHGNIPDGQTDPTDADDDVTAAEGETGRATEEAPRNRRRKAVTPHWEDVLLGVRANTRRPKK</sequence>
<gene>
    <name evidence="3" type="ORF">H9627_10730</name>
</gene>
<accession>A0A8I0HQX3</accession>
<dbReference type="RefSeq" id="WP_191734026.1">
    <property type="nucleotide sequence ID" value="NZ_JACSPR010000007.1"/>
</dbReference>
<dbReference type="Proteomes" id="UP000650224">
    <property type="component" value="Unassembled WGS sequence"/>
</dbReference>
<feature type="compositionally biased region" description="Basic and acidic residues" evidence="1">
    <location>
        <begin position="103"/>
        <end position="112"/>
    </location>
</feature>
<name>A0A8I0HQX3_9CORY</name>
<evidence type="ECO:0000313" key="4">
    <source>
        <dbReference type="Proteomes" id="UP000650224"/>
    </source>
</evidence>
<dbReference type="NCBIfam" id="NF040712">
    <property type="entry name" value="SepH"/>
    <property type="match status" value="1"/>
</dbReference>
<dbReference type="AlphaFoldDB" id="A0A8I0HQX3"/>
<feature type="domain" description="DUF3071" evidence="2">
    <location>
        <begin position="1"/>
        <end position="231"/>
    </location>
</feature>
<dbReference type="InterPro" id="IPR021421">
    <property type="entry name" value="DUF3071"/>
</dbReference>
<dbReference type="InterPro" id="IPR047682">
    <property type="entry name" value="SepH-like"/>
</dbReference>
<dbReference type="Pfam" id="PF11268">
    <property type="entry name" value="DUF3071"/>
    <property type="match status" value="1"/>
</dbReference>
<feature type="compositionally biased region" description="Basic and acidic residues" evidence="1">
    <location>
        <begin position="278"/>
        <end position="295"/>
    </location>
</feature>
<reference evidence="3 4" key="1">
    <citation type="submission" date="2020-08" db="EMBL/GenBank/DDBJ databases">
        <title>A Genomic Blueprint of the Chicken Gut Microbiome.</title>
        <authorList>
            <person name="Gilroy R."/>
            <person name="Ravi A."/>
            <person name="Getino M."/>
            <person name="Pursley I."/>
            <person name="Horton D.L."/>
            <person name="Alikhan N.-F."/>
            <person name="Baker D."/>
            <person name="Gharbi K."/>
            <person name="Hall N."/>
            <person name="Watson M."/>
            <person name="Adriaenssens E.M."/>
            <person name="Foster-Nyarko E."/>
            <person name="Jarju S."/>
            <person name="Secka A."/>
            <person name="Antonio M."/>
            <person name="Oren A."/>
            <person name="Chaudhuri R."/>
            <person name="La Ragione R.M."/>
            <person name="Hildebrand F."/>
            <person name="Pallen M.J."/>
        </authorList>
    </citation>
    <scope>NUCLEOTIDE SEQUENCE [LARGE SCALE GENOMIC DNA]</scope>
    <source>
        <strain evidence="3 4">Sa1YVA5</strain>
    </source>
</reference>
<evidence type="ECO:0000313" key="3">
    <source>
        <dbReference type="EMBL" id="MBD8030787.1"/>
    </source>
</evidence>
<evidence type="ECO:0000259" key="2">
    <source>
        <dbReference type="Pfam" id="PF11268"/>
    </source>
</evidence>
<feature type="region of interest" description="Disordered" evidence="1">
    <location>
        <begin position="235"/>
        <end position="254"/>
    </location>
</feature>
<feature type="region of interest" description="Disordered" evidence="1">
    <location>
        <begin position="62"/>
        <end position="114"/>
    </location>
</feature>
<proteinExistence type="predicted"/>